<keyword evidence="3" id="KW-0770">Synapse</keyword>
<organism evidence="10 11">
    <name type="scientific">Anopheles arabiensis</name>
    <name type="common">Mosquito</name>
    <dbReference type="NCBI Taxonomy" id="7173"/>
    <lineage>
        <taxon>Eukaryota</taxon>
        <taxon>Metazoa</taxon>
        <taxon>Ecdysozoa</taxon>
        <taxon>Arthropoda</taxon>
        <taxon>Hexapoda</taxon>
        <taxon>Insecta</taxon>
        <taxon>Pterygota</taxon>
        <taxon>Neoptera</taxon>
        <taxon>Endopterygota</taxon>
        <taxon>Diptera</taxon>
        <taxon>Nematocera</taxon>
        <taxon>Culicoidea</taxon>
        <taxon>Culicidae</taxon>
        <taxon>Anophelinae</taxon>
        <taxon>Anopheles</taxon>
    </lineage>
</organism>
<dbReference type="InterPro" id="IPR057093">
    <property type="entry name" value="H1_KCTD8_12_16"/>
</dbReference>
<dbReference type="VEuPathDB" id="VectorBase:AARA21_011581"/>
<evidence type="ECO:0000256" key="7">
    <source>
        <dbReference type="ARBA" id="ARBA00034100"/>
    </source>
</evidence>
<keyword evidence="1" id="KW-1003">Cell membrane</keyword>
<evidence type="ECO:0000256" key="8">
    <source>
        <dbReference type="ARBA" id="ARBA00034111"/>
    </source>
</evidence>
<dbReference type="GO" id="GO:0042734">
    <property type="term" value="C:presynaptic membrane"/>
    <property type="evidence" value="ECO:0007669"/>
    <property type="project" value="UniProtKB-SubCell"/>
</dbReference>
<dbReference type="InterPro" id="IPR003131">
    <property type="entry name" value="T1-type_BTB"/>
</dbReference>
<dbReference type="GeneID" id="120905449"/>
<dbReference type="KEGG" id="aara:120905449"/>
<keyword evidence="5" id="KW-0628">Postsynaptic cell membrane</keyword>
<dbReference type="Gene3D" id="3.30.710.10">
    <property type="entry name" value="Potassium Channel Kv1.1, Chain A"/>
    <property type="match status" value="1"/>
</dbReference>
<dbReference type="VEuPathDB" id="VectorBase:AARA010297"/>
<keyword evidence="4" id="KW-0472">Membrane</keyword>
<evidence type="ECO:0000313" key="10">
    <source>
        <dbReference type="EnsemblMetazoa" id="AARA010297-PA"/>
    </source>
</evidence>
<keyword evidence="6" id="KW-0966">Cell projection</keyword>
<comment type="subcellular location">
    <subcellularLocation>
        <location evidence="7">Postsynaptic cell membrane</location>
    </subcellularLocation>
    <subcellularLocation>
        <location evidence="8">Presynaptic cell membrane</location>
    </subcellularLocation>
</comment>
<dbReference type="InterPro" id="IPR000210">
    <property type="entry name" value="BTB/POZ_dom"/>
</dbReference>
<keyword evidence="2" id="KW-0597">Phosphoprotein</keyword>
<protein>
    <submittedName>
        <fullName evidence="10">Uncharacterized protein</fullName>
    </submittedName>
</protein>
<dbReference type="PANTHER" id="PTHR14499">
    <property type="entry name" value="POTASSIUM CHANNEL TETRAMERIZATION DOMAIN-CONTAINING"/>
    <property type="match status" value="1"/>
</dbReference>
<dbReference type="Proteomes" id="UP000075840">
    <property type="component" value="Unassembled WGS sequence"/>
</dbReference>
<evidence type="ECO:0000256" key="4">
    <source>
        <dbReference type="ARBA" id="ARBA00023136"/>
    </source>
</evidence>
<evidence type="ECO:0000256" key="1">
    <source>
        <dbReference type="ARBA" id="ARBA00022475"/>
    </source>
</evidence>
<dbReference type="Pfam" id="PF02214">
    <property type="entry name" value="BTB_2"/>
    <property type="match status" value="1"/>
</dbReference>
<evidence type="ECO:0000256" key="9">
    <source>
        <dbReference type="ARBA" id="ARBA00057758"/>
    </source>
</evidence>
<evidence type="ECO:0000313" key="11">
    <source>
        <dbReference type="Proteomes" id="UP000075840"/>
    </source>
</evidence>
<dbReference type="GO" id="GO:0051260">
    <property type="term" value="P:protein homooligomerization"/>
    <property type="evidence" value="ECO:0007669"/>
    <property type="project" value="InterPro"/>
</dbReference>
<dbReference type="Pfam" id="PF23110">
    <property type="entry name" value="H1_KCTD8_12_16"/>
    <property type="match status" value="1"/>
</dbReference>
<dbReference type="CDD" id="cd22204">
    <property type="entry name" value="H1_KCTD12-like"/>
    <property type="match status" value="1"/>
</dbReference>
<dbReference type="RefSeq" id="XP_040172158.1">
    <property type="nucleotide sequence ID" value="XM_040316224.1"/>
</dbReference>
<dbReference type="SMART" id="SM00225">
    <property type="entry name" value="BTB"/>
    <property type="match status" value="1"/>
</dbReference>
<accession>A0A182I9N7</accession>
<dbReference type="AlphaFoldDB" id="A0A182I9N7"/>
<name>A0A182I9N7_ANOAR</name>
<dbReference type="EnsemblMetazoa" id="AARA010297-RA">
    <property type="protein sequence ID" value="AARA010297-PA"/>
    <property type="gene ID" value="AARA010297"/>
</dbReference>
<dbReference type="EMBL" id="APCN01001014">
    <property type="status" value="NOT_ANNOTATED_CDS"/>
    <property type="molecule type" value="Genomic_DNA"/>
</dbReference>
<sequence length="231" mass="25928">MSAFPEVVELNVGGTAYAVSLKTLLAEEGSWLQDTFGGGSPPPDLPVDARGHYFIDRDGGLFRHVLDYLRDPARYAVPIGFLERDRLRREAEHYRLPGLIELLGKQAPGCITVGYRGSFQFGRDGLADVKFRKITRLLVHGRVALCREVFGDTLNESRDPDHGGSDRYTARFFLKHVFIEQAFDMLQEQGFRLVASCGSGTAGSVSENLKPGVDTEENRWNHYNEFVFVRD</sequence>
<keyword evidence="11" id="KW-1185">Reference proteome</keyword>
<proteinExistence type="predicted"/>
<comment type="function">
    <text evidence="9">Auxiliary subunit of GABA-B receptors that determine the pharmacology and kinetics of the receptor response. Increases agonist potency and markedly alter the G-protein signaling of the receptors by accelerating onset and promoting desensitization.</text>
</comment>
<evidence type="ECO:0000256" key="2">
    <source>
        <dbReference type="ARBA" id="ARBA00022553"/>
    </source>
</evidence>
<dbReference type="InterPro" id="IPR011333">
    <property type="entry name" value="SKP1/BTB/POZ_sf"/>
</dbReference>
<dbReference type="GO" id="GO:0045211">
    <property type="term" value="C:postsynaptic membrane"/>
    <property type="evidence" value="ECO:0007669"/>
    <property type="project" value="UniProtKB-SubCell"/>
</dbReference>
<reference evidence="10" key="1">
    <citation type="submission" date="2022-08" db="UniProtKB">
        <authorList>
            <consortium name="EnsemblMetazoa"/>
        </authorList>
    </citation>
    <scope>IDENTIFICATION</scope>
    <source>
        <strain evidence="10">Dongola</strain>
    </source>
</reference>
<evidence type="ECO:0000256" key="6">
    <source>
        <dbReference type="ARBA" id="ARBA00023273"/>
    </source>
</evidence>
<evidence type="ECO:0000256" key="5">
    <source>
        <dbReference type="ARBA" id="ARBA00023257"/>
    </source>
</evidence>
<evidence type="ECO:0000256" key="3">
    <source>
        <dbReference type="ARBA" id="ARBA00023018"/>
    </source>
</evidence>
<dbReference type="SUPFAM" id="SSF54695">
    <property type="entry name" value="POZ domain"/>
    <property type="match status" value="1"/>
</dbReference>
<dbReference type="PANTHER" id="PTHR14499:SF136">
    <property type="entry name" value="GH08630P"/>
    <property type="match status" value="1"/>
</dbReference>
<dbReference type="CTD" id="42475"/>